<keyword evidence="3" id="KW-1185">Reference proteome</keyword>
<dbReference type="Proteomes" id="UP001631993">
    <property type="component" value="Unassembled WGS sequence"/>
</dbReference>
<reference evidence="2 3" key="1">
    <citation type="submission" date="2024-12" db="EMBL/GenBank/DDBJ databases">
        <title>Forecasting of Potato common scab and diversities of Pathogenic streptomyces spp. in china.</title>
        <authorList>
            <person name="Handique U."/>
            <person name="Wu J."/>
        </authorList>
    </citation>
    <scope>NUCLEOTIDE SEQUENCE [LARGE SCALE GENOMIC DNA]</scope>
    <source>
        <strain evidence="2 3">ZRIMU1585</strain>
    </source>
</reference>
<name>A0ABW9IJU7_STRGJ</name>
<feature type="region of interest" description="Disordered" evidence="1">
    <location>
        <begin position="121"/>
        <end position="143"/>
    </location>
</feature>
<evidence type="ECO:0000313" key="3">
    <source>
        <dbReference type="Proteomes" id="UP001631993"/>
    </source>
</evidence>
<comment type="caution">
    <text evidence="2">The sequence shown here is derived from an EMBL/GenBank/DDBJ whole genome shotgun (WGS) entry which is preliminary data.</text>
</comment>
<accession>A0ABW9IJU7</accession>
<sequence>MTDPGPGISASLDATGTEDDLRSLLRWLRADESAGVRAGLAPAPASPADAMGTGFDMLQFAVSGGLSAASLVVSVLQWQTSLRRAPAVTLRRGDVEIQLTAQAARDEQTVRRLAALLDGDTAPAVLPAPRTRTEGSGGDDGTA</sequence>
<evidence type="ECO:0000256" key="1">
    <source>
        <dbReference type="SAM" id="MobiDB-lite"/>
    </source>
</evidence>
<dbReference type="EMBL" id="JBJVNE010000006">
    <property type="protein sequence ID" value="MFM9647329.1"/>
    <property type="molecule type" value="Genomic_DNA"/>
</dbReference>
<dbReference type="RefSeq" id="WP_328736984.1">
    <property type="nucleotide sequence ID" value="NZ_JBJVMW010000006.1"/>
</dbReference>
<organism evidence="2 3">
    <name type="scientific">Streptomyces galilaeus</name>
    <dbReference type="NCBI Taxonomy" id="33899"/>
    <lineage>
        <taxon>Bacteria</taxon>
        <taxon>Bacillati</taxon>
        <taxon>Actinomycetota</taxon>
        <taxon>Actinomycetes</taxon>
        <taxon>Kitasatosporales</taxon>
        <taxon>Streptomycetaceae</taxon>
        <taxon>Streptomyces</taxon>
    </lineage>
</organism>
<dbReference type="Pfam" id="PF19953">
    <property type="entry name" value="EACC1"/>
    <property type="match status" value="1"/>
</dbReference>
<proteinExistence type="predicted"/>
<protein>
    <submittedName>
        <fullName evidence="2">Effector-associated constant component EACC1</fullName>
    </submittedName>
</protein>
<dbReference type="InterPro" id="IPR045428">
    <property type="entry name" value="EACC1"/>
</dbReference>
<gene>
    <name evidence="2" type="ORF">ACKI1S_14430</name>
</gene>
<dbReference type="GeneID" id="93766020"/>
<evidence type="ECO:0000313" key="2">
    <source>
        <dbReference type="EMBL" id="MFM9647329.1"/>
    </source>
</evidence>